<dbReference type="InterPro" id="IPR050185">
    <property type="entry name" value="Ub_carboxyl-term_hydrolase"/>
</dbReference>
<dbReference type="GeneID" id="95980055"/>
<dbReference type="EMBL" id="JBFMKM010000014">
    <property type="protein sequence ID" value="KAL1297827.1"/>
    <property type="molecule type" value="Genomic_DNA"/>
</dbReference>
<dbReference type="RefSeq" id="XP_069197509.1">
    <property type="nucleotide sequence ID" value="XM_069346301.1"/>
</dbReference>
<dbReference type="Gene3D" id="3.90.70.10">
    <property type="entry name" value="Cysteine proteinases"/>
    <property type="match status" value="1"/>
</dbReference>
<dbReference type="Pfam" id="PF00581">
    <property type="entry name" value="Rhodanese"/>
    <property type="match status" value="1"/>
</dbReference>
<dbReference type="SMART" id="SM00450">
    <property type="entry name" value="RHOD"/>
    <property type="match status" value="1"/>
</dbReference>
<comment type="similarity">
    <text evidence="1">Belongs to the peptidase C19 family.</text>
</comment>
<dbReference type="Proteomes" id="UP001562354">
    <property type="component" value="Unassembled WGS sequence"/>
</dbReference>
<dbReference type="InterPro" id="IPR001394">
    <property type="entry name" value="Peptidase_C19_UCH"/>
</dbReference>
<dbReference type="InterPro" id="IPR028889">
    <property type="entry name" value="USP"/>
</dbReference>
<protein>
    <recommendedName>
        <fullName evidence="7">Cysteine proteinase</fullName>
    </recommendedName>
</protein>
<organism evidence="5 6">
    <name type="scientific">Neodothiora populina</name>
    <dbReference type="NCBI Taxonomy" id="2781224"/>
    <lineage>
        <taxon>Eukaryota</taxon>
        <taxon>Fungi</taxon>
        <taxon>Dikarya</taxon>
        <taxon>Ascomycota</taxon>
        <taxon>Pezizomycotina</taxon>
        <taxon>Dothideomycetes</taxon>
        <taxon>Dothideomycetidae</taxon>
        <taxon>Dothideales</taxon>
        <taxon>Dothioraceae</taxon>
        <taxon>Neodothiora</taxon>
    </lineage>
</organism>
<evidence type="ECO:0000259" key="4">
    <source>
        <dbReference type="PROSITE" id="PS50235"/>
    </source>
</evidence>
<feature type="region of interest" description="Disordered" evidence="2">
    <location>
        <begin position="505"/>
        <end position="526"/>
    </location>
</feature>
<comment type="caution">
    <text evidence="5">The sequence shown here is derived from an EMBL/GenBank/DDBJ whole genome shotgun (WGS) entry which is preliminary data.</text>
</comment>
<dbReference type="CDD" id="cd02674">
    <property type="entry name" value="Peptidase_C19R"/>
    <property type="match status" value="1"/>
</dbReference>
<feature type="compositionally biased region" description="Low complexity" evidence="2">
    <location>
        <begin position="30"/>
        <end position="47"/>
    </location>
</feature>
<feature type="domain" description="USP" evidence="4">
    <location>
        <begin position="692"/>
        <end position="1061"/>
    </location>
</feature>
<sequence length="1064" mass="119940">MMSPPYPSSPPSATSSAAFGLRPLSDSTSNHHAANGHSSNGHSSNGHHAPKPYPHISDLQAAAVKDLHADHSLNFLIGEARTSLNNADTLLAFRRPELAYRDYLRCFEILANIIPRHRDQPDLARKHGHQFQAYNDMLKRVSLKTDQYAKIKDIIVNDNKRNGTRPAASTVPTRRQSDATDTTPASSMGHRTSSSDASASHSLPSSGADALNERFARLRMLPPQGKRPDSPLSSYASSQSPRTSLDISNLPASLRPSGPRAMPNASGRPTVQTDLGSSMPKAPAPIYSPARNMQLTGDFHLPRTTARSIVGTGGRSNSAMSAASSHAPGNEGDDSADYFPRPTPERPPPGPPRRKSVHLPKEIRIGPEKLYDYLKMHSILLIDVRSRHEFDDGHIFAQSIVNIDPTSLRRDMSADDVQDSLVLCPDQEQSTFSQRHKFDLVVYYDQDTSSDRFLSRPSTERECKLRYLYDALYEFNQDKPLQRPPILLMGGIESWTDLVGDQALSRSSTATGPKSSAPLRRVPVGSHSSQLYVPKRRLREYNPLDAEEEQKWLERARVESVVVDQKPPLDEEDESQQVDSASPFYDNIEEFNRRFPDAGRLEQSQRLETSSSQAVPRPRIPSYPAPPPRSSFTPSPTVPPVPSRPPPAVSRMSYSGVSDRSLSQSAQNTGSSDLPAYVPPRYLPSNLRLPRTGLVNFGVTCYMNATIQALSATTPLSLFFLDDRFKQQIQRDNWKGSKGVLPELYANLVRSIWKGDVEAIRPTTLRSFCARLNSEWGIDRQQDAKEFLDFLVDCLHEDLNENWSRTPLKALTDQQEEVRESMPMSMVSKTEWSRYTHREHSYLTDLFAGQHASRLRCTTCHFTSTTYEAFYSISVEISRSGRTTLQECLKSYCAEEMLSGDEVWRCPRCKKEREATKQITITRAPQNLVVHFKRFAAGRGERAQKVRTPIEFPLRDLDLEPHMIPEPNKQERMAMSKQYSADQTKQDPSMTAPFLYDAYAVMRHIGTTLTSGHYTCLVKDRARKCWRQFNDTWVADFDPDRLPDRDRLQNEMAYIVFYQRKTDR</sequence>
<dbReference type="Gene3D" id="3.40.250.10">
    <property type="entry name" value="Rhodanese-like domain"/>
    <property type="match status" value="1"/>
</dbReference>
<feature type="compositionally biased region" description="Polar residues" evidence="2">
    <location>
        <begin position="170"/>
        <end position="192"/>
    </location>
</feature>
<feature type="compositionally biased region" description="Polar residues" evidence="2">
    <location>
        <begin position="652"/>
        <end position="672"/>
    </location>
</feature>
<dbReference type="PANTHER" id="PTHR21646:SF23">
    <property type="entry name" value="UBIQUITIN CARBOXYL-TERMINAL HYDROLASE USP2"/>
    <property type="match status" value="1"/>
</dbReference>
<dbReference type="InterPro" id="IPR036873">
    <property type="entry name" value="Rhodanese-like_dom_sf"/>
</dbReference>
<evidence type="ECO:0000256" key="1">
    <source>
        <dbReference type="ARBA" id="ARBA00009085"/>
    </source>
</evidence>
<dbReference type="PROSITE" id="PS50206">
    <property type="entry name" value="RHODANESE_3"/>
    <property type="match status" value="1"/>
</dbReference>
<gene>
    <name evidence="5" type="ORF">AAFC00_006356</name>
</gene>
<dbReference type="PROSITE" id="PS50235">
    <property type="entry name" value="USP_3"/>
    <property type="match status" value="1"/>
</dbReference>
<name>A0ABR3P4V8_9PEZI</name>
<feature type="compositionally biased region" description="Polar residues" evidence="2">
    <location>
        <begin position="267"/>
        <end position="276"/>
    </location>
</feature>
<keyword evidence="6" id="KW-1185">Reference proteome</keyword>
<evidence type="ECO:0000256" key="2">
    <source>
        <dbReference type="SAM" id="MobiDB-lite"/>
    </source>
</evidence>
<dbReference type="InterPro" id="IPR038765">
    <property type="entry name" value="Papain-like_cys_pep_sf"/>
</dbReference>
<feature type="region of interest" description="Disordered" evidence="2">
    <location>
        <begin position="221"/>
        <end position="289"/>
    </location>
</feature>
<feature type="region of interest" description="Disordered" evidence="2">
    <location>
        <begin position="599"/>
        <end position="677"/>
    </location>
</feature>
<feature type="compositionally biased region" description="Low complexity" evidence="2">
    <location>
        <begin position="194"/>
        <end position="207"/>
    </location>
</feature>
<feature type="compositionally biased region" description="Pro residues" evidence="2">
    <location>
        <begin position="1"/>
        <end position="10"/>
    </location>
</feature>
<feature type="compositionally biased region" description="Pro residues" evidence="2">
    <location>
        <begin position="341"/>
        <end position="351"/>
    </location>
</feature>
<feature type="region of interest" description="Disordered" evidence="2">
    <location>
        <begin position="159"/>
        <end position="207"/>
    </location>
</feature>
<feature type="region of interest" description="Disordered" evidence="2">
    <location>
        <begin position="563"/>
        <end position="583"/>
    </location>
</feature>
<feature type="compositionally biased region" description="Pro residues" evidence="2">
    <location>
        <begin position="636"/>
        <end position="648"/>
    </location>
</feature>
<feature type="compositionally biased region" description="Polar residues" evidence="2">
    <location>
        <begin position="242"/>
        <end position="251"/>
    </location>
</feature>
<dbReference type="PANTHER" id="PTHR21646">
    <property type="entry name" value="UBIQUITIN CARBOXYL-TERMINAL HYDROLASE"/>
    <property type="match status" value="1"/>
</dbReference>
<proteinExistence type="inferred from homology"/>
<feature type="compositionally biased region" description="Pro residues" evidence="2">
    <location>
        <begin position="618"/>
        <end position="629"/>
    </location>
</feature>
<evidence type="ECO:0000313" key="5">
    <source>
        <dbReference type="EMBL" id="KAL1297827.1"/>
    </source>
</evidence>
<feature type="domain" description="Rhodanese" evidence="3">
    <location>
        <begin position="375"/>
        <end position="395"/>
    </location>
</feature>
<feature type="compositionally biased region" description="Low complexity" evidence="2">
    <location>
        <begin position="316"/>
        <end position="327"/>
    </location>
</feature>
<reference evidence="5 6" key="1">
    <citation type="submission" date="2024-07" db="EMBL/GenBank/DDBJ databases">
        <title>Draft sequence of the Neodothiora populina.</title>
        <authorList>
            <person name="Drown D.D."/>
            <person name="Schuette U.S."/>
            <person name="Buechlein A.B."/>
            <person name="Rusch D.R."/>
            <person name="Winton L.W."/>
            <person name="Adams G.A."/>
        </authorList>
    </citation>
    <scope>NUCLEOTIDE SEQUENCE [LARGE SCALE GENOMIC DNA]</scope>
    <source>
        <strain evidence="5 6">CPC 39397</strain>
    </source>
</reference>
<feature type="compositionally biased region" description="Low complexity" evidence="2">
    <location>
        <begin position="230"/>
        <end position="241"/>
    </location>
</feature>
<dbReference type="SUPFAM" id="SSF54001">
    <property type="entry name" value="Cysteine proteinases"/>
    <property type="match status" value="1"/>
</dbReference>
<accession>A0ABR3P4V8</accession>
<feature type="compositionally biased region" description="Polar residues" evidence="2">
    <location>
        <begin position="505"/>
        <end position="514"/>
    </location>
</feature>
<dbReference type="Pfam" id="PF00443">
    <property type="entry name" value="UCH"/>
    <property type="match status" value="1"/>
</dbReference>
<feature type="region of interest" description="Disordered" evidence="2">
    <location>
        <begin position="308"/>
        <end position="358"/>
    </location>
</feature>
<evidence type="ECO:0008006" key="7">
    <source>
        <dbReference type="Google" id="ProtNLM"/>
    </source>
</evidence>
<evidence type="ECO:0000259" key="3">
    <source>
        <dbReference type="PROSITE" id="PS50206"/>
    </source>
</evidence>
<evidence type="ECO:0000313" key="6">
    <source>
        <dbReference type="Proteomes" id="UP001562354"/>
    </source>
</evidence>
<feature type="region of interest" description="Disordered" evidence="2">
    <location>
        <begin position="1"/>
        <end position="54"/>
    </location>
</feature>
<dbReference type="SUPFAM" id="SSF52821">
    <property type="entry name" value="Rhodanese/Cell cycle control phosphatase"/>
    <property type="match status" value="1"/>
</dbReference>
<dbReference type="InterPro" id="IPR001763">
    <property type="entry name" value="Rhodanese-like_dom"/>
</dbReference>